<dbReference type="InterPro" id="IPR055370">
    <property type="entry name" value="Lsr2_DNA-bd"/>
</dbReference>
<dbReference type="Proteomes" id="UP000638313">
    <property type="component" value="Unassembled WGS sequence"/>
</dbReference>
<keyword evidence="4" id="KW-1185">Reference proteome</keyword>
<evidence type="ECO:0000313" key="4">
    <source>
        <dbReference type="Proteomes" id="UP000638313"/>
    </source>
</evidence>
<dbReference type="Gene3D" id="3.40.50.10190">
    <property type="entry name" value="BRCT domain"/>
    <property type="match status" value="1"/>
</dbReference>
<evidence type="ECO:0000256" key="1">
    <source>
        <dbReference type="ARBA" id="ARBA00023125"/>
    </source>
</evidence>
<keyword evidence="1" id="KW-0238">DNA-binding</keyword>
<dbReference type="GO" id="GO:0003677">
    <property type="term" value="F:DNA binding"/>
    <property type="evidence" value="ECO:0007669"/>
    <property type="project" value="UniProtKB-KW"/>
</dbReference>
<evidence type="ECO:0000313" key="3">
    <source>
        <dbReference type="EMBL" id="GHF61498.1"/>
    </source>
</evidence>
<dbReference type="Pfam" id="PF23359">
    <property type="entry name" value="Lsr2_DNA-bd"/>
    <property type="match status" value="1"/>
</dbReference>
<proteinExistence type="predicted"/>
<dbReference type="InterPro" id="IPR036420">
    <property type="entry name" value="BRCT_dom_sf"/>
</dbReference>
<sequence>MTALCMGCKAKGQEQEAATVIAVGHKGWDLCPEHAERFSGYLADLFGTDGLEPTVEARGSVVITGTIPGYDADTARRALENSGYRIVGHVEEDTALIICGVRPAPHKVKEAEEAGTPCLDATRAGAFREAVTSGQWIGEDPLPTVAQKKTAEDVQAQVEAEEKWRLEKNRRLAESSVRWAEERREKEQQEIRRIVKQSQPPQLSEPQKIRAWAKAEGFKISDKGAIPSTVREAYRHAHAGQEALAMDVAS</sequence>
<dbReference type="AlphaFoldDB" id="A0A919EFE1"/>
<dbReference type="GO" id="GO:0016746">
    <property type="term" value="F:acyltransferase activity"/>
    <property type="evidence" value="ECO:0007669"/>
    <property type="project" value="InterPro"/>
</dbReference>
<comment type="caution">
    <text evidence="3">The sequence shown here is derived from an EMBL/GenBank/DDBJ whole genome shotgun (WGS) entry which is preliminary data.</text>
</comment>
<gene>
    <name evidence="3" type="ORF">GCM10010218_48800</name>
</gene>
<dbReference type="Gene3D" id="4.10.320.10">
    <property type="entry name" value="E3-binding domain"/>
    <property type="match status" value="1"/>
</dbReference>
<reference evidence="3" key="1">
    <citation type="journal article" date="2014" name="Int. J. Syst. Evol. Microbiol.">
        <title>Complete genome sequence of Corynebacterium casei LMG S-19264T (=DSM 44701T), isolated from a smear-ripened cheese.</title>
        <authorList>
            <consortium name="US DOE Joint Genome Institute (JGI-PGF)"/>
            <person name="Walter F."/>
            <person name="Albersmeier A."/>
            <person name="Kalinowski J."/>
            <person name="Ruckert C."/>
        </authorList>
    </citation>
    <scope>NUCLEOTIDE SEQUENCE</scope>
    <source>
        <strain evidence="3">JCM 4059</strain>
    </source>
</reference>
<dbReference type="InterPro" id="IPR036625">
    <property type="entry name" value="E3-bd_dom_sf"/>
</dbReference>
<dbReference type="RefSeq" id="WP_229891456.1">
    <property type="nucleotide sequence ID" value="NZ_BNBD01000011.1"/>
</dbReference>
<organism evidence="3 4">
    <name type="scientific">Streptomyces mashuensis</name>
    <dbReference type="NCBI Taxonomy" id="33904"/>
    <lineage>
        <taxon>Bacteria</taxon>
        <taxon>Bacillati</taxon>
        <taxon>Actinomycetota</taxon>
        <taxon>Actinomycetes</taxon>
        <taxon>Kitasatosporales</taxon>
        <taxon>Streptomycetaceae</taxon>
        <taxon>Streptomyces</taxon>
    </lineage>
</organism>
<dbReference type="EMBL" id="BNBD01000011">
    <property type="protein sequence ID" value="GHF61498.1"/>
    <property type="molecule type" value="Genomic_DNA"/>
</dbReference>
<protein>
    <recommendedName>
        <fullName evidence="2">Lsr2 DNA-binding domain-containing protein</fullName>
    </recommendedName>
</protein>
<evidence type="ECO:0000259" key="2">
    <source>
        <dbReference type="Pfam" id="PF23359"/>
    </source>
</evidence>
<name>A0A919EFE1_9ACTN</name>
<reference evidence="3" key="2">
    <citation type="submission" date="2020-09" db="EMBL/GenBank/DDBJ databases">
        <authorList>
            <person name="Sun Q."/>
            <person name="Ohkuma M."/>
        </authorList>
    </citation>
    <scope>NUCLEOTIDE SEQUENCE</scope>
    <source>
        <strain evidence="3">JCM 4059</strain>
    </source>
</reference>
<feature type="domain" description="Lsr2 DNA-binding" evidence="2">
    <location>
        <begin position="205"/>
        <end position="237"/>
    </location>
</feature>
<accession>A0A919EFE1</accession>